<keyword evidence="4" id="KW-0433">Leucine-rich repeat</keyword>
<dbReference type="Pfam" id="PF13855">
    <property type="entry name" value="LRR_8"/>
    <property type="match status" value="4"/>
</dbReference>
<reference evidence="16" key="2">
    <citation type="submission" date="2025-09" db="UniProtKB">
        <authorList>
            <consortium name="Ensembl"/>
        </authorList>
    </citation>
    <scope>IDENTIFICATION</scope>
</reference>
<dbReference type="STRING" id="28743.ENSCVAP00000001084"/>
<keyword evidence="17" id="KW-1185">Reference proteome</keyword>
<keyword evidence="11" id="KW-0675">Receptor</keyword>
<dbReference type="PROSITE" id="PS50104">
    <property type="entry name" value="TIR"/>
    <property type="match status" value="1"/>
</dbReference>
<keyword evidence="3" id="KW-0399">Innate immunity</keyword>
<dbReference type="PRINTS" id="PR01537">
    <property type="entry name" value="INTRLKN1R1F"/>
</dbReference>
<evidence type="ECO:0000256" key="14">
    <source>
        <dbReference type="SAM" id="Phobius"/>
    </source>
</evidence>
<organism evidence="16 17">
    <name type="scientific">Cyprinodon variegatus</name>
    <name type="common">Sheepshead minnow</name>
    <dbReference type="NCBI Taxonomy" id="28743"/>
    <lineage>
        <taxon>Eukaryota</taxon>
        <taxon>Metazoa</taxon>
        <taxon>Chordata</taxon>
        <taxon>Craniata</taxon>
        <taxon>Vertebrata</taxon>
        <taxon>Euteleostomi</taxon>
        <taxon>Actinopterygii</taxon>
        <taxon>Neopterygii</taxon>
        <taxon>Teleostei</taxon>
        <taxon>Neoteleostei</taxon>
        <taxon>Acanthomorphata</taxon>
        <taxon>Ovalentaria</taxon>
        <taxon>Atherinomorphae</taxon>
        <taxon>Cyprinodontiformes</taxon>
        <taxon>Cyprinodontidae</taxon>
        <taxon>Cyprinodon</taxon>
    </lineage>
</organism>
<comment type="similarity">
    <text evidence="2">Belongs to the Toll-like receptor family.</text>
</comment>
<evidence type="ECO:0000256" key="2">
    <source>
        <dbReference type="ARBA" id="ARBA00009634"/>
    </source>
</evidence>
<evidence type="ECO:0000256" key="13">
    <source>
        <dbReference type="ARBA" id="ARBA00023198"/>
    </source>
</evidence>
<dbReference type="SUPFAM" id="SSF52058">
    <property type="entry name" value="L domain-like"/>
    <property type="match status" value="2"/>
</dbReference>
<dbReference type="GO" id="GO:0006954">
    <property type="term" value="P:inflammatory response"/>
    <property type="evidence" value="ECO:0007669"/>
    <property type="project" value="UniProtKB-KW"/>
</dbReference>
<dbReference type="AlphaFoldDB" id="A0A3Q2C8Q6"/>
<dbReference type="InterPro" id="IPR001611">
    <property type="entry name" value="Leu-rich_rpt"/>
</dbReference>
<keyword evidence="7" id="KW-0677">Repeat</keyword>
<dbReference type="FunFam" id="3.80.10.10:FF:001164">
    <property type="entry name" value="GH01279p"/>
    <property type="match status" value="1"/>
</dbReference>
<evidence type="ECO:0000313" key="16">
    <source>
        <dbReference type="Ensembl" id="ENSCVAP00000001084.1"/>
    </source>
</evidence>
<dbReference type="PANTHER" id="PTHR24365">
    <property type="entry name" value="TOLL-LIKE RECEPTOR"/>
    <property type="match status" value="1"/>
</dbReference>
<keyword evidence="5 14" id="KW-0812">Transmembrane</keyword>
<feature type="domain" description="TIR" evidence="15">
    <location>
        <begin position="784"/>
        <end position="925"/>
    </location>
</feature>
<dbReference type="GO" id="GO:0045087">
    <property type="term" value="P:innate immune response"/>
    <property type="evidence" value="ECO:0007669"/>
    <property type="project" value="UniProtKB-KW"/>
</dbReference>
<dbReference type="Gene3D" id="3.40.50.10140">
    <property type="entry name" value="Toll/interleukin-1 receptor homology (TIR) domain"/>
    <property type="match status" value="1"/>
</dbReference>
<dbReference type="SMART" id="SM00365">
    <property type="entry name" value="LRR_SD22"/>
    <property type="match status" value="6"/>
</dbReference>
<keyword evidence="13" id="KW-0395">Inflammatory response</keyword>
<feature type="transmembrane region" description="Helical" evidence="14">
    <location>
        <begin position="734"/>
        <end position="757"/>
    </location>
</feature>
<dbReference type="Gene3D" id="3.80.10.10">
    <property type="entry name" value="Ribonuclease Inhibitor"/>
    <property type="match status" value="3"/>
</dbReference>
<accession>A0A3Q2C8Q6</accession>
<dbReference type="Ensembl" id="ENSCVAT00000013992.1">
    <property type="protein sequence ID" value="ENSCVAP00000001084.1"/>
    <property type="gene ID" value="ENSCVAG00000002056.1"/>
</dbReference>
<dbReference type="PANTHER" id="PTHR24365:SF522">
    <property type="entry name" value="LOW QUALITY PROTEIN: TOLL-LIKE RECEPTOR 13-RELATED"/>
    <property type="match status" value="1"/>
</dbReference>
<protein>
    <submittedName>
        <fullName evidence="16">Toll-like receptor 13</fullName>
    </submittedName>
</protein>
<keyword evidence="12" id="KW-0325">Glycoprotein</keyword>
<dbReference type="InterPro" id="IPR035897">
    <property type="entry name" value="Toll_tir_struct_dom_sf"/>
</dbReference>
<keyword evidence="9 14" id="KW-1133">Transmembrane helix</keyword>
<evidence type="ECO:0000256" key="3">
    <source>
        <dbReference type="ARBA" id="ARBA00022588"/>
    </source>
</evidence>
<keyword evidence="6" id="KW-0732">Signal</keyword>
<name>A0A3Q2C8Q6_CYPVA</name>
<dbReference type="InterPro" id="IPR000157">
    <property type="entry name" value="TIR_dom"/>
</dbReference>
<evidence type="ECO:0000256" key="7">
    <source>
        <dbReference type="ARBA" id="ARBA00022737"/>
    </source>
</evidence>
<evidence type="ECO:0000313" key="17">
    <source>
        <dbReference type="Proteomes" id="UP000265020"/>
    </source>
</evidence>
<reference evidence="16" key="1">
    <citation type="submission" date="2025-08" db="UniProtKB">
        <authorList>
            <consortium name="Ensembl"/>
        </authorList>
    </citation>
    <scope>IDENTIFICATION</scope>
</reference>
<dbReference type="SMART" id="SM00369">
    <property type="entry name" value="LRR_TYP"/>
    <property type="match status" value="14"/>
</dbReference>
<dbReference type="InterPro" id="IPR003591">
    <property type="entry name" value="Leu-rich_rpt_typical-subtyp"/>
</dbReference>
<dbReference type="Pfam" id="PF01582">
    <property type="entry name" value="TIR"/>
    <property type="match status" value="1"/>
</dbReference>
<dbReference type="GO" id="GO:0002224">
    <property type="term" value="P:toll-like receptor signaling pathway"/>
    <property type="evidence" value="ECO:0007669"/>
    <property type="project" value="TreeGrafter"/>
</dbReference>
<evidence type="ECO:0000256" key="9">
    <source>
        <dbReference type="ARBA" id="ARBA00022989"/>
    </source>
</evidence>
<evidence type="ECO:0000259" key="15">
    <source>
        <dbReference type="PROSITE" id="PS50104"/>
    </source>
</evidence>
<dbReference type="GO" id="GO:0038023">
    <property type="term" value="F:signaling receptor activity"/>
    <property type="evidence" value="ECO:0007669"/>
    <property type="project" value="TreeGrafter"/>
</dbReference>
<evidence type="ECO:0000256" key="8">
    <source>
        <dbReference type="ARBA" id="ARBA00022859"/>
    </source>
</evidence>
<keyword evidence="8" id="KW-0391">Immunity</keyword>
<sequence length="944" mass="108828">SQPSVPDNSTRGDLLFLTKMASITTLALLYLFYFLLPVSPSQAFSLKNCTILYQENTSPDLSLDCAKMKFVTIPDYIPKNVTSLQLGENLLINITRNDFNDIKKLSYLNLTLNEITYVDQGSFINLGLLDTLHMARNRLTNLTNNMFNGLSNLRVLVLSSNNIQYIHKYAFEGLTSLQTLDIIHNRLQEIVEILPILRLPQLLTLNLKFNTITKNTKYFNQNFSSCLKELEVSGPALKLLSITATICPHLQTIELSLPSSKGKWDLTDNRLLKNITKLYAESEAMSLKGIQTVLENIARLDHLVFDTVDDWIKDGILPSSVCKTPTLKKLSITRTHVDNFTIGLASCSQLRELDLEDNYMHELSKGSMQSMKQLQSLNLAYNMLTKVPHDIRCLFSLEILKLCYNDIAGLSCDDFLNNTHLKELYLNNNRISKLEKCVTKNLDNLKVLDLSNNQLKTFEDTFKVSLHKLEALDISHNPIKYLDTDEFQHLKSLKDLKVETYLFVNVPYFSGLESLENLVVYLNTNTYLKSLQSNNDKASAKIKTQKHLTLIGSSNYELMPFHVIKEMLKAYENVETFSVFNIYINDLDVETFELNLQLKSLTLSSMDLLYFNSTLLLPLPNLQNLDLSKSKLRSLDFLVQANLSALRSLKLTDNEITVISETVFQSLPSLRLLDLDNNPFLCECSNAGFIHWVLTNPQTQVVKAHQYKCFSPVVKQESLLLDFDIQSCRQDIGFPYFISTTFLVVFTLFASLFYKFLRWHISYTFHRFLALLYDSKMRKKEDPHRFDAFVSYNVHDEDWVYRELLPELEGEQGWRLCLHHRDFQPGKPIIENITDAIYESRKTICVISRHYLLSEWCSREIQMASFRLFDEQKGVLILLFLEEIPTYHLSALYGMRNLVKKRTYLSWPQAAQHPRLFWQNVKRALQTGDALTENTDLLTGQTTY</sequence>
<keyword evidence="10 14" id="KW-0472">Membrane</keyword>
<evidence type="ECO:0000256" key="4">
    <source>
        <dbReference type="ARBA" id="ARBA00022614"/>
    </source>
</evidence>
<dbReference type="SMART" id="SM00255">
    <property type="entry name" value="TIR"/>
    <property type="match status" value="1"/>
</dbReference>
<proteinExistence type="inferred from homology"/>
<comment type="subcellular location">
    <subcellularLocation>
        <location evidence="1">Membrane</location>
        <topology evidence="1">Single-pass type I membrane protein</topology>
    </subcellularLocation>
</comment>
<feature type="transmembrane region" description="Helical" evidence="14">
    <location>
        <begin position="14"/>
        <end position="36"/>
    </location>
</feature>
<dbReference type="Proteomes" id="UP000265020">
    <property type="component" value="Unassembled WGS sequence"/>
</dbReference>
<evidence type="ECO:0000256" key="5">
    <source>
        <dbReference type="ARBA" id="ARBA00022692"/>
    </source>
</evidence>
<dbReference type="SUPFAM" id="SSF52200">
    <property type="entry name" value="Toll/Interleukin receptor TIR domain"/>
    <property type="match status" value="1"/>
</dbReference>
<evidence type="ECO:0000256" key="1">
    <source>
        <dbReference type="ARBA" id="ARBA00004479"/>
    </source>
</evidence>
<evidence type="ECO:0000256" key="10">
    <source>
        <dbReference type="ARBA" id="ARBA00023136"/>
    </source>
</evidence>
<dbReference type="GeneTree" id="ENSGT00940000163999"/>
<dbReference type="PROSITE" id="PS51450">
    <property type="entry name" value="LRR"/>
    <property type="match status" value="5"/>
</dbReference>
<evidence type="ECO:0000256" key="12">
    <source>
        <dbReference type="ARBA" id="ARBA00023180"/>
    </source>
</evidence>
<evidence type="ECO:0000256" key="11">
    <source>
        <dbReference type="ARBA" id="ARBA00023170"/>
    </source>
</evidence>
<dbReference type="InterPro" id="IPR032675">
    <property type="entry name" value="LRR_dom_sf"/>
</dbReference>
<dbReference type="GO" id="GO:0005886">
    <property type="term" value="C:plasma membrane"/>
    <property type="evidence" value="ECO:0007669"/>
    <property type="project" value="TreeGrafter"/>
</dbReference>
<evidence type="ECO:0000256" key="6">
    <source>
        <dbReference type="ARBA" id="ARBA00022729"/>
    </source>
</evidence>
<dbReference type="FunFam" id="3.40.50.10140:FF:000001">
    <property type="entry name" value="Toll-like receptor 2"/>
    <property type="match status" value="1"/>
</dbReference>